<proteinExistence type="inferred from homology"/>
<dbReference type="InterPro" id="IPR050131">
    <property type="entry name" value="Peptidase_S8_subtilisin-like"/>
</dbReference>
<evidence type="ECO:0000313" key="9">
    <source>
        <dbReference type="EMBL" id="MFC4872014.1"/>
    </source>
</evidence>
<keyword evidence="3 5" id="KW-0378">Hydrolase</keyword>
<evidence type="ECO:0000313" key="10">
    <source>
        <dbReference type="Proteomes" id="UP001595818"/>
    </source>
</evidence>
<reference evidence="10" key="1">
    <citation type="journal article" date="2019" name="Int. J. Syst. Evol. Microbiol.">
        <title>The Global Catalogue of Microorganisms (GCM) 10K type strain sequencing project: providing services to taxonomists for standard genome sequencing and annotation.</title>
        <authorList>
            <consortium name="The Broad Institute Genomics Platform"/>
            <consortium name="The Broad Institute Genome Sequencing Center for Infectious Disease"/>
            <person name="Wu L."/>
            <person name="Ma J."/>
        </authorList>
    </citation>
    <scope>NUCLEOTIDE SEQUENCE [LARGE SCALE GENOMIC DNA]</scope>
    <source>
        <strain evidence="10">CGMCC 4.7466</strain>
    </source>
</reference>
<feature type="active site" description="Charge relay system" evidence="5">
    <location>
        <position position="178"/>
    </location>
</feature>
<evidence type="ECO:0000256" key="2">
    <source>
        <dbReference type="ARBA" id="ARBA00022670"/>
    </source>
</evidence>
<comment type="caution">
    <text evidence="9">The sequence shown here is derived from an EMBL/GenBank/DDBJ whole genome shotgun (WGS) entry which is preliminary data.</text>
</comment>
<dbReference type="PROSITE" id="PS51892">
    <property type="entry name" value="SUBTILASE"/>
    <property type="match status" value="1"/>
</dbReference>
<name>A0ABV9T034_9BACT</name>
<dbReference type="EMBL" id="JBHSJJ010000004">
    <property type="protein sequence ID" value="MFC4872014.1"/>
    <property type="molecule type" value="Genomic_DNA"/>
</dbReference>
<accession>A0ABV9T034</accession>
<dbReference type="NCBIfam" id="TIGR04183">
    <property type="entry name" value="Por_Secre_tail"/>
    <property type="match status" value="1"/>
</dbReference>
<feature type="active site" description="Charge relay system" evidence="5">
    <location>
        <position position="219"/>
    </location>
</feature>
<dbReference type="PROSITE" id="PS00138">
    <property type="entry name" value="SUBTILASE_SER"/>
    <property type="match status" value="1"/>
</dbReference>
<evidence type="ECO:0000259" key="8">
    <source>
        <dbReference type="Pfam" id="PF18962"/>
    </source>
</evidence>
<evidence type="ECO:0000256" key="6">
    <source>
        <dbReference type="SAM" id="SignalP"/>
    </source>
</evidence>
<keyword evidence="2 5" id="KW-0645">Protease</keyword>
<dbReference type="InterPro" id="IPR000209">
    <property type="entry name" value="Peptidase_S8/S53_dom"/>
</dbReference>
<evidence type="ECO:0000256" key="5">
    <source>
        <dbReference type="PROSITE-ProRule" id="PRU01240"/>
    </source>
</evidence>
<feature type="domain" description="Peptidase S8/S53" evidence="7">
    <location>
        <begin position="169"/>
        <end position="443"/>
    </location>
</feature>
<dbReference type="CDD" id="cd07493">
    <property type="entry name" value="Peptidases_S8_9"/>
    <property type="match status" value="1"/>
</dbReference>
<dbReference type="InterPro" id="IPR017317">
    <property type="entry name" value="Pept_S8_subtilisin_bacteroid-2"/>
</dbReference>
<dbReference type="InterPro" id="IPR036852">
    <property type="entry name" value="Peptidase_S8/S53_dom_sf"/>
</dbReference>
<dbReference type="InterPro" id="IPR026444">
    <property type="entry name" value="Secre_tail"/>
</dbReference>
<dbReference type="PANTHER" id="PTHR43806">
    <property type="entry name" value="PEPTIDASE S8"/>
    <property type="match status" value="1"/>
</dbReference>
<dbReference type="PANTHER" id="PTHR43806:SF67">
    <property type="entry name" value="EGF-LIKE DOMAIN-CONTAINING PROTEIN"/>
    <property type="match status" value="1"/>
</dbReference>
<evidence type="ECO:0000256" key="1">
    <source>
        <dbReference type="ARBA" id="ARBA00011073"/>
    </source>
</evidence>
<protein>
    <submittedName>
        <fullName evidence="9">S8 family serine peptidase</fullName>
    </submittedName>
</protein>
<dbReference type="RefSeq" id="WP_377064025.1">
    <property type="nucleotide sequence ID" value="NZ_JBHSJJ010000004.1"/>
</dbReference>
<dbReference type="Pfam" id="PF00082">
    <property type="entry name" value="Peptidase_S8"/>
    <property type="match status" value="1"/>
</dbReference>
<evidence type="ECO:0000256" key="4">
    <source>
        <dbReference type="ARBA" id="ARBA00022825"/>
    </source>
</evidence>
<dbReference type="PIRSF" id="PIRSF037903">
    <property type="entry name" value="Subtilisin_rel_GFO_2223"/>
    <property type="match status" value="1"/>
</dbReference>
<feature type="signal peptide" evidence="6">
    <location>
        <begin position="1"/>
        <end position="21"/>
    </location>
</feature>
<keyword evidence="4 5" id="KW-0720">Serine protease</keyword>
<feature type="domain" description="Secretion system C-terminal sorting" evidence="8">
    <location>
        <begin position="469"/>
        <end position="541"/>
    </location>
</feature>
<evidence type="ECO:0000259" key="7">
    <source>
        <dbReference type="Pfam" id="PF00082"/>
    </source>
</evidence>
<keyword evidence="10" id="KW-1185">Reference proteome</keyword>
<sequence>MAAYKYSILLLFFIVSSQICAQDRYAVHYKYKPTTVYSLEHPGDFLVDKALDRRGREQIAVDSTDLPVSGQYIEQISEFVDRFIFHSKWLNASVVTADEAAISKIEGMPFVEKVELVARGGVSHMENSKKEIGEAYMRIKSKVFKKTKTYEFQNDILGIPEMHAEGYNGEGLRIAVFDAGFLNADHISGMEHLFENGQIIATRDFVIPESDNVFRTDTHGTGSLSLLASNDPQKLIGGAYAAEYILCITEDVKSEYRIEEYNWVRAAEFADSLGVDIINSSLGYNLFDDPAMNYSKEDLDGKTSVASIGAGIAAEKGILVVCSTGNEGNISWKTITVPADAEGILSVGAISNDFQKAGFSSIGPTSDGRIKPELVAFGTGVTIWRFINGPSFSSGTSFSAPQIAALAAGLWQAKPEWTRAELKEYILKSGSQFDEPDYELGYGVPNFRRALYGMINGFEEEWVYRQTKIYPNPLDGNRLFVEFGNASQCNFRLYDTAGKQVSYLSLARNMVKDPYEVDLGSVHPGIYLVELQDNSGAKVIKLLRK</sequence>
<dbReference type="SUPFAM" id="SSF52743">
    <property type="entry name" value="Subtilisin-like"/>
    <property type="match status" value="1"/>
</dbReference>
<dbReference type="InterPro" id="IPR023828">
    <property type="entry name" value="Peptidase_S8_Ser-AS"/>
</dbReference>
<dbReference type="Pfam" id="PF18962">
    <property type="entry name" value="Por_Secre_tail"/>
    <property type="match status" value="1"/>
</dbReference>
<dbReference type="Proteomes" id="UP001595818">
    <property type="component" value="Unassembled WGS sequence"/>
</dbReference>
<evidence type="ECO:0000256" key="3">
    <source>
        <dbReference type="ARBA" id="ARBA00022801"/>
    </source>
</evidence>
<keyword evidence="6" id="KW-0732">Signal</keyword>
<organism evidence="9 10">
    <name type="scientific">Negadavirga shengliensis</name>
    <dbReference type="NCBI Taxonomy" id="1389218"/>
    <lineage>
        <taxon>Bacteria</taxon>
        <taxon>Pseudomonadati</taxon>
        <taxon>Bacteroidota</taxon>
        <taxon>Cytophagia</taxon>
        <taxon>Cytophagales</taxon>
        <taxon>Cyclobacteriaceae</taxon>
        <taxon>Negadavirga</taxon>
    </lineage>
</organism>
<feature type="active site" description="Charge relay system" evidence="5">
    <location>
        <position position="397"/>
    </location>
</feature>
<dbReference type="Gene3D" id="3.40.50.200">
    <property type="entry name" value="Peptidase S8/S53 domain"/>
    <property type="match status" value="1"/>
</dbReference>
<feature type="chain" id="PRO_5046163726" evidence="6">
    <location>
        <begin position="22"/>
        <end position="545"/>
    </location>
</feature>
<gene>
    <name evidence="9" type="ORF">ACFPFU_09965</name>
</gene>
<comment type="similarity">
    <text evidence="1 5">Belongs to the peptidase S8 family.</text>
</comment>